<dbReference type="InterPro" id="IPR000873">
    <property type="entry name" value="AMP-dep_synth/lig_dom"/>
</dbReference>
<feature type="domain" description="AMP-dependent synthetase/ligase" evidence="1">
    <location>
        <begin position="14"/>
        <end position="366"/>
    </location>
</feature>
<dbReference type="OrthoDB" id="5483897at2"/>
<dbReference type="PANTHER" id="PTHR43767">
    <property type="entry name" value="LONG-CHAIN-FATTY-ACID--COA LIGASE"/>
    <property type="match status" value="1"/>
</dbReference>
<dbReference type="InterPro" id="IPR042099">
    <property type="entry name" value="ANL_N_sf"/>
</dbReference>
<dbReference type="Gene3D" id="3.40.50.12780">
    <property type="entry name" value="N-terminal domain of ligase-like"/>
    <property type="match status" value="1"/>
</dbReference>
<dbReference type="InterPro" id="IPR025110">
    <property type="entry name" value="AMP-bd_C"/>
</dbReference>
<evidence type="ECO:0000313" key="3">
    <source>
        <dbReference type="EMBL" id="SDO65741.1"/>
    </source>
</evidence>
<dbReference type="InterPro" id="IPR050237">
    <property type="entry name" value="ATP-dep_AMP-bd_enzyme"/>
</dbReference>
<dbReference type="CDD" id="cd17637">
    <property type="entry name" value="ACLS-CaiC"/>
    <property type="match status" value="1"/>
</dbReference>
<dbReference type="InterPro" id="IPR045851">
    <property type="entry name" value="AMP-bd_C_sf"/>
</dbReference>
<reference evidence="3 4" key="1">
    <citation type="submission" date="2016-10" db="EMBL/GenBank/DDBJ databases">
        <authorList>
            <person name="de Groot N.N."/>
        </authorList>
    </citation>
    <scope>NUCLEOTIDE SEQUENCE [LARGE SCALE GENOMIC DNA]</scope>
    <source>
        <strain evidence="3 4">DSM 12130</strain>
    </source>
</reference>
<proteinExistence type="predicted"/>
<dbReference type="RefSeq" id="WP_092219911.1">
    <property type="nucleotide sequence ID" value="NZ_FNJI01000004.1"/>
</dbReference>
<accession>A0A1H0LCL6</accession>
<dbReference type="Gene3D" id="3.30.300.30">
    <property type="match status" value="1"/>
</dbReference>
<dbReference type="Pfam" id="PF13193">
    <property type="entry name" value="AMP-binding_C"/>
    <property type="match status" value="1"/>
</dbReference>
<feature type="domain" description="AMP-binding enzyme C-terminal" evidence="2">
    <location>
        <begin position="418"/>
        <end position="490"/>
    </location>
</feature>
<dbReference type="EMBL" id="FNJI01000004">
    <property type="protein sequence ID" value="SDO65741.1"/>
    <property type="molecule type" value="Genomic_DNA"/>
</dbReference>
<dbReference type="Proteomes" id="UP000199073">
    <property type="component" value="Unassembled WGS sequence"/>
</dbReference>
<dbReference type="GO" id="GO:0016878">
    <property type="term" value="F:acid-thiol ligase activity"/>
    <property type="evidence" value="ECO:0007669"/>
    <property type="project" value="UniProtKB-ARBA"/>
</dbReference>
<dbReference type="SUPFAM" id="SSF56801">
    <property type="entry name" value="Acetyl-CoA synthetase-like"/>
    <property type="match status" value="1"/>
</dbReference>
<keyword evidence="4" id="KW-1185">Reference proteome</keyword>
<name>A0A1H0LCL6_9BACT</name>
<gene>
    <name evidence="3" type="ORF">SAMN05660330_00745</name>
</gene>
<organism evidence="3 4">
    <name type="scientific">Desulforhopalus singaporensis</name>
    <dbReference type="NCBI Taxonomy" id="91360"/>
    <lineage>
        <taxon>Bacteria</taxon>
        <taxon>Pseudomonadati</taxon>
        <taxon>Thermodesulfobacteriota</taxon>
        <taxon>Desulfobulbia</taxon>
        <taxon>Desulfobulbales</taxon>
        <taxon>Desulfocapsaceae</taxon>
        <taxon>Desulforhopalus</taxon>
    </lineage>
</organism>
<evidence type="ECO:0000313" key="4">
    <source>
        <dbReference type="Proteomes" id="UP000199073"/>
    </source>
</evidence>
<evidence type="ECO:0000259" key="1">
    <source>
        <dbReference type="Pfam" id="PF00501"/>
    </source>
</evidence>
<protein>
    <submittedName>
        <fullName evidence="3">Long-chain acyl-CoA synthetase</fullName>
    </submittedName>
</protein>
<dbReference type="Pfam" id="PF00501">
    <property type="entry name" value="AMP-binding"/>
    <property type="match status" value="1"/>
</dbReference>
<dbReference type="AlphaFoldDB" id="A0A1H0LCL6"/>
<evidence type="ECO:0000259" key="2">
    <source>
        <dbReference type="Pfam" id="PF13193"/>
    </source>
</evidence>
<sequence length="507" mass="54876">MGLYDFSFYDLINRNAAVYEQRLCWKEVDDGRELTFGEFKKQVDSLAAGLSDLGVGPGDRIGVVGKNSLEFFLVYGGAAAVGAIVVPVNWRLSPDEVYYNLNDCSPRIVFVDEEFQATVDARKAGLGSAVAYCNLKGDAGGEKSFQSLLTTPRAQPGGGAKSSDGFVIIHTAAVAGYPRGALVSHANIMSADVHFLYYMGITSSDVHLNLLPLFHVGGLFLAITTFHAGGLNLNISKFDASLAAGLIERYKVTHFFDFPPILDSILQAAAEDNCDIGSLRAVVGLGTAETITRFQQRTGGSYYCMYGQTETSCLATMGRYDDCPGSAGKTIMLADVRLVDDYENPVAPGAVGEIAVKGPMVFQGYWNLPDDNAYTFRDGWHHTGDLGRFNEDGFLFYAGRKAEKELIKPGGENVYPAEVEKIILQHPAVAATVVIGVPDPKWKEGIKAVCQLHPGKTLGGKELIDFVGGRIARFKKPQYVEFVQALPLKEDGSIDRNKVKAEYGGNS</sequence>
<dbReference type="STRING" id="91360.SAMN05660330_00745"/>
<dbReference type="PANTHER" id="PTHR43767:SF1">
    <property type="entry name" value="NONRIBOSOMAL PEPTIDE SYNTHASE PES1 (EUROFUNG)-RELATED"/>
    <property type="match status" value="1"/>
</dbReference>